<reference evidence="3" key="1">
    <citation type="journal article" date="2021" name="Syst. Appl. Microbiol.">
        <title>Roseomonas hellenica sp. nov., isolated from roots of wild-growing Alkanna tinctoria.</title>
        <authorList>
            <person name="Rat A."/>
            <person name="Naranjo H.D."/>
            <person name="Lebbe L."/>
            <person name="Cnockaert M."/>
            <person name="Krigas N."/>
            <person name="Grigoriadou K."/>
            <person name="Maloupa E."/>
            <person name="Willems A."/>
        </authorList>
    </citation>
    <scope>NUCLEOTIDE SEQUENCE [LARGE SCALE GENOMIC DNA]</scope>
    <source>
        <strain evidence="3">LMG 31159</strain>
    </source>
</reference>
<feature type="compositionally biased region" description="Low complexity" evidence="1">
    <location>
        <begin position="209"/>
        <end position="224"/>
    </location>
</feature>
<dbReference type="EMBL" id="JAAEDI010000033">
    <property type="protein sequence ID" value="MBR0652746.1"/>
    <property type="molecule type" value="Genomic_DNA"/>
</dbReference>
<sequence>MFATAVENAVEFTATRLGVAPAYTITLENPSCGGHGLHANVLLHSPTNDAERAFFHGRFVSVFKRRFRWKTARNATYTPIKIEPALLGDTNAHRALTYHLKGCDDATAHAVLTTPKAAPGLDPILRDRFHPNHLREPQGTIHGPRVIIAPSISKEARQKAGYTDTATLADPIQPFRARQAKLRAMSEARQEAGAPMPKPAQVAASPVENANTSATSNTPTTAAPQITSATKSSAHTLTQPHPHLEHQNHAQVADADHQPPAQATGPP</sequence>
<evidence type="ECO:0000313" key="2">
    <source>
        <dbReference type="EMBL" id="MBR0652746.1"/>
    </source>
</evidence>
<organism evidence="2 3">
    <name type="scientific">Neoroseomonas terrae</name>
    <dbReference type="NCBI Taxonomy" id="424799"/>
    <lineage>
        <taxon>Bacteria</taxon>
        <taxon>Pseudomonadati</taxon>
        <taxon>Pseudomonadota</taxon>
        <taxon>Alphaproteobacteria</taxon>
        <taxon>Acetobacterales</taxon>
        <taxon>Acetobacteraceae</taxon>
        <taxon>Neoroseomonas</taxon>
    </lineage>
</organism>
<name>A0ABS5EP01_9PROT</name>
<gene>
    <name evidence="2" type="ORF">GXW78_24025</name>
</gene>
<comment type="caution">
    <text evidence="2">The sequence shown here is derived from an EMBL/GenBank/DDBJ whole genome shotgun (WGS) entry which is preliminary data.</text>
</comment>
<keyword evidence="3" id="KW-1185">Reference proteome</keyword>
<proteinExistence type="predicted"/>
<dbReference type="Proteomes" id="UP000698752">
    <property type="component" value="Unassembled WGS sequence"/>
</dbReference>
<evidence type="ECO:0000313" key="3">
    <source>
        <dbReference type="Proteomes" id="UP000698752"/>
    </source>
</evidence>
<accession>A0ABS5EP01</accession>
<evidence type="ECO:0000256" key="1">
    <source>
        <dbReference type="SAM" id="MobiDB-lite"/>
    </source>
</evidence>
<feature type="compositionally biased region" description="Polar residues" evidence="1">
    <location>
        <begin position="225"/>
        <end position="239"/>
    </location>
</feature>
<feature type="region of interest" description="Disordered" evidence="1">
    <location>
        <begin position="179"/>
        <end position="267"/>
    </location>
</feature>
<protein>
    <submittedName>
        <fullName evidence="2">Uncharacterized protein</fullName>
    </submittedName>
</protein>